<protein>
    <submittedName>
        <fullName evidence="2">Glyoxalase</fullName>
    </submittedName>
</protein>
<dbReference type="AlphaFoldDB" id="A0A2T4USC0"/>
<name>A0A2T4USC0_9MICO</name>
<keyword evidence="3" id="KW-1185">Reference proteome</keyword>
<gene>
    <name evidence="2" type="ORF">C1I63_05905</name>
</gene>
<dbReference type="Proteomes" id="UP000241085">
    <property type="component" value="Unassembled WGS sequence"/>
</dbReference>
<sequence>MERVTGIGGLFFAARDPAALGRWYAENLGVDEPPTSYGSSSWRQEPGATVLAPMPVGSEHLGPTGWAVNFRVRSLDAMVEQLRDSGTTVVVDPEHYPNGRFADLHNPEGNRIQLWEPAGADD</sequence>
<dbReference type="PANTHER" id="PTHR33993">
    <property type="entry name" value="GLYOXALASE-RELATED"/>
    <property type="match status" value="1"/>
</dbReference>
<comment type="caution">
    <text evidence="2">The sequence shown here is derived from an EMBL/GenBank/DDBJ whole genome shotgun (WGS) entry which is preliminary data.</text>
</comment>
<dbReference type="Pfam" id="PF18029">
    <property type="entry name" value="Glyoxalase_6"/>
    <property type="match status" value="1"/>
</dbReference>
<dbReference type="EMBL" id="PZPL01000001">
    <property type="protein sequence ID" value="PTL72428.1"/>
    <property type="molecule type" value="Genomic_DNA"/>
</dbReference>
<organism evidence="2 3">
    <name type="scientific">Rathayibacter caricis DSM 15933</name>
    <dbReference type="NCBI Taxonomy" id="1328867"/>
    <lineage>
        <taxon>Bacteria</taxon>
        <taxon>Bacillati</taxon>
        <taxon>Actinomycetota</taxon>
        <taxon>Actinomycetes</taxon>
        <taxon>Micrococcales</taxon>
        <taxon>Microbacteriaceae</taxon>
        <taxon>Rathayibacter</taxon>
    </lineage>
</organism>
<dbReference type="PROSITE" id="PS51819">
    <property type="entry name" value="VOC"/>
    <property type="match status" value="1"/>
</dbReference>
<dbReference type="InterPro" id="IPR037523">
    <property type="entry name" value="VOC_core"/>
</dbReference>
<dbReference type="PANTHER" id="PTHR33993:SF5">
    <property type="entry name" value="GLYOXALASE"/>
    <property type="match status" value="1"/>
</dbReference>
<evidence type="ECO:0000313" key="3">
    <source>
        <dbReference type="Proteomes" id="UP000241085"/>
    </source>
</evidence>
<dbReference type="InterPro" id="IPR041581">
    <property type="entry name" value="Glyoxalase_6"/>
</dbReference>
<evidence type="ECO:0000259" key="1">
    <source>
        <dbReference type="PROSITE" id="PS51819"/>
    </source>
</evidence>
<accession>A0A2T4USC0</accession>
<proteinExistence type="predicted"/>
<dbReference type="InterPro" id="IPR052164">
    <property type="entry name" value="Anthracycline_SecMetBiosynth"/>
</dbReference>
<dbReference type="Gene3D" id="3.10.180.10">
    <property type="entry name" value="2,3-Dihydroxybiphenyl 1,2-Dioxygenase, domain 1"/>
    <property type="match status" value="1"/>
</dbReference>
<dbReference type="InterPro" id="IPR029068">
    <property type="entry name" value="Glyas_Bleomycin-R_OHBP_Dase"/>
</dbReference>
<dbReference type="SUPFAM" id="SSF54593">
    <property type="entry name" value="Glyoxalase/Bleomycin resistance protein/Dihydroxybiphenyl dioxygenase"/>
    <property type="match status" value="1"/>
</dbReference>
<feature type="domain" description="VOC" evidence="1">
    <location>
        <begin position="6"/>
        <end position="117"/>
    </location>
</feature>
<evidence type="ECO:0000313" key="2">
    <source>
        <dbReference type="EMBL" id="PTL72428.1"/>
    </source>
</evidence>
<dbReference type="RefSeq" id="WP_107574134.1">
    <property type="nucleotide sequence ID" value="NZ_PZPL01000001.1"/>
</dbReference>
<reference evidence="2 3" key="1">
    <citation type="submission" date="2018-03" db="EMBL/GenBank/DDBJ databases">
        <title>Bacteriophage NCPPB3778 and a type I-E CRISPR drive the evolution of the US Biological Select Agent, Rathayibacter toxicus.</title>
        <authorList>
            <person name="Davis E.W.II."/>
            <person name="Tabima J.F."/>
            <person name="Weisberg A.J."/>
            <person name="Dantas Lopes L."/>
            <person name="Wiseman M.S."/>
            <person name="Wiseman M.S."/>
            <person name="Pupko T."/>
            <person name="Belcher M.S."/>
            <person name="Sechler A.J."/>
            <person name="Tancos M.A."/>
            <person name="Schroeder B.K."/>
            <person name="Murray T.D."/>
            <person name="Luster D.G."/>
            <person name="Schneider W.L."/>
            <person name="Rogers E."/>
            <person name="Andreote F.D."/>
            <person name="Grunwald N.J."/>
            <person name="Putnam M.L."/>
            <person name="Chang J.H."/>
        </authorList>
    </citation>
    <scope>NUCLEOTIDE SEQUENCE [LARGE SCALE GENOMIC DNA]</scope>
    <source>
        <strain evidence="2 3">DSM 15933</strain>
    </source>
</reference>